<proteinExistence type="predicted"/>
<dbReference type="InterPro" id="IPR008995">
    <property type="entry name" value="Mo/tungstate-bd_C_term_dom"/>
</dbReference>
<dbReference type="InterPro" id="IPR013611">
    <property type="entry name" value="Transp-assoc_OB_typ2"/>
</dbReference>
<dbReference type="EMBL" id="VOSK01000368">
    <property type="protein sequence ID" value="MPR30428.1"/>
    <property type="molecule type" value="Genomic_DNA"/>
</dbReference>
<reference evidence="2 3" key="1">
    <citation type="journal article" date="2019" name="Syst. Appl. Microbiol.">
        <title>Microvirga tunisiensis sp. nov., a root nodule symbiotic bacterium isolated from Lupinus micranthus and L. luteus grown in Northern Tunisia.</title>
        <authorList>
            <person name="Msaddak A."/>
            <person name="Rejili M."/>
            <person name="Duran D."/>
            <person name="Mars M."/>
            <person name="Palacios J.M."/>
            <person name="Ruiz-Argueso T."/>
            <person name="Rey L."/>
            <person name="Imperial J."/>
        </authorList>
    </citation>
    <scope>NUCLEOTIDE SEQUENCE [LARGE SCALE GENOMIC DNA]</scope>
    <source>
        <strain evidence="2 3">Lmie10</strain>
    </source>
</reference>
<name>A0A5N7MU65_9HYPH</name>
<gene>
    <name evidence="2" type="ORF">FS320_36790</name>
</gene>
<sequence>MRQRPSVSGAFFGEAIRGTTTAFGGDVPVGPVTAYFRDDIASLDDPRARIDGSIVLPGKITQRTYPGGHYRYVVAIGDRHFTVTDDRYHELDRPVGLRLPLAALHLFPKTQTTGGHHA</sequence>
<organism evidence="2 3">
    <name type="scientific">Microvirga tunisiensis</name>
    <dbReference type="NCBI Taxonomy" id="2108360"/>
    <lineage>
        <taxon>Bacteria</taxon>
        <taxon>Pseudomonadati</taxon>
        <taxon>Pseudomonadota</taxon>
        <taxon>Alphaproteobacteria</taxon>
        <taxon>Hyphomicrobiales</taxon>
        <taxon>Methylobacteriaceae</taxon>
        <taxon>Microvirga</taxon>
    </lineage>
</organism>
<dbReference type="RefSeq" id="WP_152717268.1">
    <property type="nucleotide sequence ID" value="NZ_VOSJ01000401.1"/>
</dbReference>
<evidence type="ECO:0000313" key="2">
    <source>
        <dbReference type="EMBL" id="MPR30428.1"/>
    </source>
</evidence>
<dbReference type="Proteomes" id="UP000403266">
    <property type="component" value="Unassembled WGS sequence"/>
</dbReference>
<dbReference type="GO" id="GO:0022857">
    <property type="term" value="F:transmembrane transporter activity"/>
    <property type="evidence" value="ECO:0007669"/>
    <property type="project" value="InterPro"/>
</dbReference>
<dbReference type="SUPFAM" id="SSF50331">
    <property type="entry name" value="MOP-like"/>
    <property type="match status" value="1"/>
</dbReference>
<evidence type="ECO:0000259" key="1">
    <source>
        <dbReference type="Pfam" id="PF08402"/>
    </source>
</evidence>
<accession>A0A5N7MU65</accession>
<evidence type="ECO:0000313" key="3">
    <source>
        <dbReference type="Proteomes" id="UP000403266"/>
    </source>
</evidence>
<comment type="caution">
    <text evidence="2">The sequence shown here is derived from an EMBL/GenBank/DDBJ whole genome shotgun (WGS) entry which is preliminary data.</text>
</comment>
<keyword evidence="3" id="KW-1185">Reference proteome</keyword>
<dbReference type="Pfam" id="PF08402">
    <property type="entry name" value="TOBE_2"/>
    <property type="match status" value="1"/>
</dbReference>
<dbReference type="GO" id="GO:0005524">
    <property type="term" value="F:ATP binding"/>
    <property type="evidence" value="ECO:0007669"/>
    <property type="project" value="InterPro"/>
</dbReference>
<dbReference type="GO" id="GO:0043190">
    <property type="term" value="C:ATP-binding cassette (ABC) transporter complex"/>
    <property type="evidence" value="ECO:0007669"/>
    <property type="project" value="InterPro"/>
</dbReference>
<feature type="domain" description="Transport-associated OB type 2" evidence="1">
    <location>
        <begin position="51"/>
        <end position="107"/>
    </location>
</feature>
<protein>
    <submittedName>
        <fullName evidence="2">TOBE domain-containing protein</fullName>
    </submittedName>
</protein>
<dbReference type="AlphaFoldDB" id="A0A5N7MU65"/>